<evidence type="ECO:0000313" key="4">
    <source>
        <dbReference type="EMBL" id="NMO01463.1"/>
    </source>
</evidence>
<dbReference type="InterPro" id="IPR001647">
    <property type="entry name" value="HTH_TetR"/>
</dbReference>
<evidence type="ECO:0000256" key="1">
    <source>
        <dbReference type="ARBA" id="ARBA00023125"/>
    </source>
</evidence>
<organism evidence="4 5">
    <name type="scientific">Gordonia asplenii</name>
    <dbReference type="NCBI Taxonomy" id="2725283"/>
    <lineage>
        <taxon>Bacteria</taxon>
        <taxon>Bacillati</taxon>
        <taxon>Actinomycetota</taxon>
        <taxon>Actinomycetes</taxon>
        <taxon>Mycobacteriales</taxon>
        <taxon>Gordoniaceae</taxon>
        <taxon>Gordonia</taxon>
    </lineage>
</organism>
<name>A0A848KYH1_9ACTN</name>
<reference evidence="4 5" key="1">
    <citation type="submission" date="2020-04" db="EMBL/GenBank/DDBJ databases">
        <title>Gordonia sp. nov. TBRC 11910.</title>
        <authorList>
            <person name="Suriyachadkun C."/>
        </authorList>
    </citation>
    <scope>NUCLEOTIDE SEQUENCE [LARGE SCALE GENOMIC DNA]</scope>
    <source>
        <strain evidence="4 5">TBRC 11910</strain>
    </source>
</reference>
<protein>
    <submittedName>
        <fullName evidence="4">TetR/AcrR family transcriptional regulator</fullName>
    </submittedName>
</protein>
<keyword evidence="1 2" id="KW-0238">DNA-binding</keyword>
<feature type="DNA-binding region" description="H-T-H motif" evidence="2">
    <location>
        <begin position="53"/>
        <end position="72"/>
    </location>
</feature>
<accession>A0A848KYH1</accession>
<dbReference type="EMBL" id="JABBNB010000008">
    <property type="protein sequence ID" value="NMO01463.1"/>
    <property type="molecule type" value="Genomic_DNA"/>
</dbReference>
<proteinExistence type="predicted"/>
<comment type="caution">
    <text evidence="4">The sequence shown here is derived from an EMBL/GenBank/DDBJ whole genome shotgun (WGS) entry which is preliminary data.</text>
</comment>
<gene>
    <name evidence="4" type="ORF">HH308_09565</name>
</gene>
<keyword evidence="5" id="KW-1185">Reference proteome</keyword>
<dbReference type="AlphaFoldDB" id="A0A848KYH1"/>
<dbReference type="GO" id="GO:0003677">
    <property type="term" value="F:DNA binding"/>
    <property type="evidence" value="ECO:0007669"/>
    <property type="project" value="UniProtKB-UniRule"/>
</dbReference>
<evidence type="ECO:0000259" key="3">
    <source>
        <dbReference type="PROSITE" id="PS50977"/>
    </source>
</evidence>
<dbReference type="Gene3D" id="1.10.357.10">
    <property type="entry name" value="Tetracycline Repressor, domain 2"/>
    <property type="match status" value="1"/>
</dbReference>
<sequence length="209" mass="23457">MTFPPTTRLPGRISSYADSRQEADMPVRPDRSTTAYFAAAYTILAEDGYAGLKLAQLCERVGVTTGGFYHNFKNWRDFTTRFLEHWHTDRTTRLIALVSQESDPLARLQLLLNTASNLPHSAESAIRVWSTTDREVAVMQRSVDLERLQIVIETFRELSLPEDAARRRAVSALYLLIGHEQAGGVADIEALRWALNALITSALAPDERP</sequence>
<dbReference type="Proteomes" id="UP000550729">
    <property type="component" value="Unassembled WGS sequence"/>
</dbReference>
<evidence type="ECO:0000256" key="2">
    <source>
        <dbReference type="PROSITE-ProRule" id="PRU00335"/>
    </source>
</evidence>
<dbReference type="SUPFAM" id="SSF46689">
    <property type="entry name" value="Homeodomain-like"/>
    <property type="match status" value="1"/>
</dbReference>
<feature type="domain" description="HTH tetR-type" evidence="3">
    <location>
        <begin position="30"/>
        <end position="90"/>
    </location>
</feature>
<dbReference type="InterPro" id="IPR009057">
    <property type="entry name" value="Homeodomain-like_sf"/>
</dbReference>
<dbReference type="PROSITE" id="PS50977">
    <property type="entry name" value="HTH_TETR_2"/>
    <property type="match status" value="1"/>
</dbReference>
<dbReference type="Pfam" id="PF00440">
    <property type="entry name" value="TetR_N"/>
    <property type="match status" value="1"/>
</dbReference>
<evidence type="ECO:0000313" key="5">
    <source>
        <dbReference type="Proteomes" id="UP000550729"/>
    </source>
</evidence>